<dbReference type="Proteomes" id="UP000703315">
    <property type="component" value="Unassembled WGS sequence"/>
</dbReference>
<organism evidence="2 3">
    <name type="scientific">Enteractinococcus helveticum</name>
    <dbReference type="NCBI Taxonomy" id="1837282"/>
    <lineage>
        <taxon>Bacteria</taxon>
        <taxon>Bacillati</taxon>
        <taxon>Actinomycetota</taxon>
        <taxon>Actinomycetes</taxon>
        <taxon>Micrococcales</taxon>
        <taxon>Micrococcaceae</taxon>
    </lineage>
</organism>
<keyword evidence="1" id="KW-0812">Transmembrane</keyword>
<keyword evidence="1" id="KW-0472">Membrane</keyword>
<reference evidence="2" key="1">
    <citation type="journal article" date="2021" name="PeerJ">
        <title>Extensive microbial diversity within the chicken gut microbiome revealed by metagenomics and culture.</title>
        <authorList>
            <person name="Gilroy R."/>
            <person name="Ravi A."/>
            <person name="Getino M."/>
            <person name="Pursley I."/>
            <person name="Horton D.L."/>
            <person name="Alikhan N.F."/>
            <person name="Baker D."/>
            <person name="Gharbi K."/>
            <person name="Hall N."/>
            <person name="Watson M."/>
            <person name="Adriaenssens E.M."/>
            <person name="Foster-Nyarko E."/>
            <person name="Jarju S."/>
            <person name="Secka A."/>
            <person name="Antonio M."/>
            <person name="Oren A."/>
            <person name="Chaudhuri R.R."/>
            <person name="La Ragione R."/>
            <person name="Hildebrand F."/>
            <person name="Pallen M.J."/>
        </authorList>
    </citation>
    <scope>NUCLEOTIDE SEQUENCE</scope>
    <source>
        <strain evidence="2">ChiHjej13B12-14962</strain>
    </source>
</reference>
<accession>A0A921FNR9</accession>
<comment type="caution">
    <text evidence="2">The sequence shown here is derived from an EMBL/GenBank/DDBJ whole genome shotgun (WGS) entry which is preliminary data.</text>
</comment>
<sequence length="59" mass="6595">MLLSLLLTGFWLSHTDRELVEIEPDFGGLTVNVFYTGGAVILVGVAVLGLIYWMRNRNL</sequence>
<keyword evidence="1" id="KW-1133">Transmembrane helix</keyword>
<name>A0A921FNR9_9MICC</name>
<dbReference type="RefSeq" id="WP_303907727.1">
    <property type="nucleotide sequence ID" value="NZ_DYXC01000139.1"/>
</dbReference>
<dbReference type="AlphaFoldDB" id="A0A921FNR9"/>
<evidence type="ECO:0000313" key="3">
    <source>
        <dbReference type="Proteomes" id="UP000703315"/>
    </source>
</evidence>
<evidence type="ECO:0000313" key="2">
    <source>
        <dbReference type="EMBL" id="HJF15499.1"/>
    </source>
</evidence>
<reference evidence="2" key="2">
    <citation type="submission" date="2021-09" db="EMBL/GenBank/DDBJ databases">
        <authorList>
            <person name="Gilroy R."/>
        </authorList>
    </citation>
    <scope>NUCLEOTIDE SEQUENCE</scope>
    <source>
        <strain evidence="2">ChiHjej13B12-14962</strain>
    </source>
</reference>
<protein>
    <submittedName>
        <fullName evidence="2">Uncharacterized protein</fullName>
    </submittedName>
</protein>
<gene>
    <name evidence="2" type="ORF">K8V32_12015</name>
</gene>
<feature type="transmembrane region" description="Helical" evidence="1">
    <location>
        <begin position="33"/>
        <end position="53"/>
    </location>
</feature>
<proteinExistence type="predicted"/>
<dbReference type="EMBL" id="DYXC01000139">
    <property type="protein sequence ID" value="HJF15499.1"/>
    <property type="molecule type" value="Genomic_DNA"/>
</dbReference>
<evidence type="ECO:0000256" key="1">
    <source>
        <dbReference type="SAM" id="Phobius"/>
    </source>
</evidence>